<dbReference type="Proteomes" id="UP000070612">
    <property type="component" value="Unassembled WGS sequence"/>
</dbReference>
<dbReference type="RefSeq" id="WP_067847096.1">
    <property type="nucleotide sequence ID" value="NZ_LGTW01000005.1"/>
</dbReference>
<dbReference type="Pfam" id="PF20795">
    <property type="entry name" value="DUF6841"/>
    <property type="match status" value="1"/>
</dbReference>
<evidence type="ECO:0000259" key="1">
    <source>
        <dbReference type="Pfam" id="PF20795"/>
    </source>
</evidence>
<dbReference type="AlphaFoldDB" id="A0A132PPF1"/>
<comment type="caution">
    <text evidence="2">The sequence shown here is derived from an EMBL/GenBank/DDBJ whole genome shotgun (WGS) entry which is preliminary data.</text>
</comment>
<evidence type="ECO:0000313" key="2">
    <source>
        <dbReference type="EMBL" id="KWX24210.1"/>
    </source>
</evidence>
<feature type="domain" description="DUF6841" evidence="1">
    <location>
        <begin position="7"/>
        <end position="127"/>
    </location>
</feature>
<gene>
    <name evidence="2" type="ORF">AFM11_09425</name>
</gene>
<dbReference type="InterPro" id="IPR049219">
    <property type="entry name" value="DUF6841"/>
</dbReference>
<dbReference type="STRING" id="59750.AWC31_05800"/>
<protein>
    <recommendedName>
        <fullName evidence="1">DUF6841 domain-containing protein</fullName>
    </recommendedName>
</protein>
<accession>A0A132PPF1</accession>
<reference evidence="2 3" key="1">
    <citation type="submission" date="2015-07" db="EMBL/GenBank/DDBJ databases">
        <title>A draft genome sequence of Mycobacterium wolinskyi.</title>
        <authorList>
            <person name="de Man T.J."/>
            <person name="Perry K.A."/>
            <person name="Coulliette A.D."/>
            <person name="Jensen B."/>
            <person name="Toney N.C."/>
            <person name="Limbago B.M."/>
            <person name="Noble-Wang J."/>
        </authorList>
    </citation>
    <scope>NUCLEOTIDE SEQUENCE [LARGE SCALE GENOMIC DNA]</scope>
    <source>
        <strain evidence="2 3">CDC_01</strain>
    </source>
</reference>
<dbReference type="PATRIC" id="fig|59750.3.peg.5922"/>
<proteinExistence type="predicted"/>
<name>A0A132PPF1_9MYCO</name>
<evidence type="ECO:0000313" key="3">
    <source>
        <dbReference type="Proteomes" id="UP000070612"/>
    </source>
</evidence>
<keyword evidence="3" id="KW-1185">Reference proteome</keyword>
<sequence>MAIDAGWFQTYLSAFVACARGDGDLAALLRHYGRPLIISSDDGVVTLTTEEDVAAVMQGELDGLRAIGYDHTDVVHVELTSLNSTSALIRGTFSRRDRHGHELNCPTVTYLVTEDGAGPRISVLAAHGG</sequence>
<dbReference type="EMBL" id="LGTW01000005">
    <property type="protein sequence ID" value="KWX24210.1"/>
    <property type="molecule type" value="Genomic_DNA"/>
</dbReference>
<organism evidence="2 3">
    <name type="scientific">Mycolicibacterium wolinskyi</name>
    <dbReference type="NCBI Taxonomy" id="59750"/>
    <lineage>
        <taxon>Bacteria</taxon>
        <taxon>Bacillati</taxon>
        <taxon>Actinomycetota</taxon>
        <taxon>Actinomycetes</taxon>
        <taxon>Mycobacteriales</taxon>
        <taxon>Mycobacteriaceae</taxon>
        <taxon>Mycolicibacterium</taxon>
    </lineage>
</organism>